<evidence type="ECO:0008006" key="4">
    <source>
        <dbReference type="Google" id="ProtNLM"/>
    </source>
</evidence>
<evidence type="ECO:0000313" key="2">
    <source>
        <dbReference type="EMBL" id="OGC62934.1"/>
    </source>
</evidence>
<evidence type="ECO:0000313" key="3">
    <source>
        <dbReference type="Proteomes" id="UP000176614"/>
    </source>
</evidence>
<feature type="transmembrane region" description="Helical" evidence="1">
    <location>
        <begin position="74"/>
        <end position="91"/>
    </location>
</feature>
<feature type="transmembrane region" description="Helical" evidence="1">
    <location>
        <begin position="5"/>
        <end position="24"/>
    </location>
</feature>
<protein>
    <recommendedName>
        <fullName evidence="4">Major facilitator superfamily (MFS) profile domain-containing protein</fullName>
    </recommendedName>
</protein>
<feature type="transmembrane region" description="Helical" evidence="1">
    <location>
        <begin position="97"/>
        <end position="116"/>
    </location>
</feature>
<dbReference type="EMBL" id="MEVT01000011">
    <property type="protein sequence ID" value="OGC62934.1"/>
    <property type="molecule type" value="Genomic_DNA"/>
</dbReference>
<keyword evidence="1" id="KW-1133">Transmembrane helix</keyword>
<organism evidence="2 3">
    <name type="scientific">candidate division WWE3 bacterium RIFOXYA2_FULL_46_9</name>
    <dbReference type="NCBI Taxonomy" id="1802636"/>
    <lineage>
        <taxon>Bacteria</taxon>
        <taxon>Katanobacteria</taxon>
    </lineage>
</organism>
<dbReference type="AlphaFoldDB" id="A0A1F4W0I6"/>
<dbReference type="Proteomes" id="UP000176614">
    <property type="component" value="Unassembled WGS sequence"/>
</dbReference>
<keyword evidence="1" id="KW-0812">Transmembrane</keyword>
<proteinExistence type="predicted"/>
<comment type="caution">
    <text evidence="2">The sequence shown here is derived from an EMBL/GenBank/DDBJ whole genome shotgun (WGS) entry which is preliminary data.</text>
</comment>
<evidence type="ECO:0000256" key="1">
    <source>
        <dbReference type="SAM" id="Phobius"/>
    </source>
</evidence>
<accession>A0A1F4W0I6</accession>
<gene>
    <name evidence="2" type="ORF">A2264_03585</name>
</gene>
<sequence length="119" mass="13893">MPRFLYAIVISALVLWSLFFYLLFKVPPYSILTIGLFLLVTFLTFGVSSSLLLYKVKSKKLKANVDRRLFFRKLSKWSFYMSFGIVGFAFLKAFSLLTYLTITLFLLLYGALYLIIKNR</sequence>
<name>A0A1F4W0I6_UNCKA</name>
<feature type="transmembrane region" description="Helical" evidence="1">
    <location>
        <begin position="30"/>
        <end position="54"/>
    </location>
</feature>
<keyword evidence="1" id="KW-0472">Membrane</keyword>
<reference evidence="2 3" key="1">
    <citation type="journal article" date="2016" name="Nat. Commun.">
        <title>Thousands of microbial genomes shed light on interconnected biogeochemical processes in an aquifer system.</title>
        <authorList>
            <person name="Anantharaman K."/>
            <person name="Brown C.T."/>
            <person name="Hug L.A."/>
            <person name="Sharon I."/>
            <person name="Castelle C.J."/>
            <person name="Probst A.J."/>
            <person name="Thomas B.C."/>
            <person name="Singh A."/>
            <person name="Wilkins M.J."/>
            <person name="Karaoz U."/>
            <person name="Brodie E.L."/>
            <person name="Williams K.H."/>
            <person name="Hubbard S.S."/>
            <person name="Banfield J.F."/>
        </authorList>
    </citation>
    <scope>NUCLEOTIDE SEQUENCE [LARGE SCALE GENOMIC DNA]</scope>
</reference>